<sequence length="270" mass="30477">MRTEDSDERDESETSDSEEETSSDDGDKGENGGDIQDVQLHMISSNTSPGSSIMKPSSAAKSMSSLNAQKDDTLSHDNAPPSRECRSRTSSSMVREHKASSSLFRQLKPPLRILWATGVVVCATGDEEENEWEEGGGLAEAKSLGWQWYELKRYNLFFQINDMRVTESGGHLEYYLEYTDYPGESEGQCYDANRNDLRPSLDWSLVGGWTVPLSQEHEDNNQTDGAVFYNEAPSIESQRLVSQEKRRHRMTEIERTMVAMVVIARMCSYM</sequence>
<feature type="compositionally biased region" description="Acidic residues" evidence="1">
    <location>
        <begin position="1"/>
        <end position="24"/>
    </location>
</feature>
<proteinExistence type="predicted"/>
<organism evidence="2 3">
    <name type="scientific">Eleusine coracana subsp. coracana</name>
    <dbReference type="NCBI Taxonomy" id="191504"/>
    <lineage>
        <taxon>Eukaryota</taxon>
        <taxon>Viridiplantae</taxon>
        <taxon>Streptophyta</taxon>
        <taxon>Embryophyta</taxon>
        <taxon>Tracheophyta</taxon>
        <taxon>Spermatophyta</taxon>
        <taxon>Magnoliopsida</taxon>
        <taxon>Liliopsida</taxon>
        <taxon>Poales</taxon>
        <taxon>Poaceae</taxon>
        <taxon>PACMAD clade</taxon>
        <taxon>Chloridoideae</taxon>
        <taxon>Cynodonteae</taxon>
        <taxon>Eleusininae</taxon>
        <taxon>Eleusine</taxon>
    </lineage>
</organism>
<dbReference type="Proteomes" id="UP001054889">
    <property type="component" value="Unassembled WGS sequence"/>
</dbReference>
<gene>
    <name evidence="2" type="primary">gb24942</name>
    <name evidence="2" type="ORF">PR202_gb24942</name>
</gene>
<evidence type="ECO:0000313" key="2">
    <source>
        <dbReference type="EMBL" id="GJN36106.1"/>
    </source>
</evidence>
<feature type="region of interest" description="Disordered" evidence="1">
    <location>
        <begin position="1"/>
        <end position="97"/>
    </location>
</feature>
<evidence type="ECO:0000256" key="1">
    <source>
        <dbReference type="SAM" id="MobiDB-lite"/>
    </source>
</evidence>
<reference evidence="2" key="1">
    <citation type="journal article" date="2018" name="DNA Res.">
        <title>Multiple hybrid de novo genome assembly of finger millet, an orphan allotetraploid crop.</title>
        <authorList>
            <person name="Hatakeyama M."/>
            <person name="Aluri S."/>
            <person name="Balachadran M.T."/>
            <person name="Sivarajan S.R."/>
            <person name="Patrignani A."/>
            <person name="Gruter S."/>
            <person name="Poveda L."/>
            <person name="Shimizu-Inatsugi R."/>
            <person name="Baeten J."/>
            <person name="Francoijs K.J."/>
            <person name="Nataraja K.N."/>
            <person name="Reddy Y.A.N."/>
            <person name="Phadnis S."/>
            <person name="Ravikumar R.L."/>
            <person name="Schlapbach R."/>
            <person name="Sreeman S.M."/>
            <person name="Shimizu K.K."/>
        </authorList>
    </citation>
    <scope>NUCLEOTIDE SEQUENCE</scope>
</reference>
<reference evidence="2" key="2">
    <citation type="submission" date="2021-12" db="EMBL/GenBank/DDBJ databases">
        <title>Resequencing data analysis of finger millet.</title>
        <authorList>
            <person name="Hatakeyama M."/>
            <person name="Aluri S."/>
            <person name="Balachadran M.T."/>
            <person name="Sivarajan S.R."/>
            <person name="Poveda L."/>
            <person name="Shimizu-Inatsugi R."/>
            <person name="Schlapbach R."/>
            <person name="Sreeman S.M."/>
            <person name="Shimizu K.K."/>
        </authorList>
    </citation>
    <scope>NUCLEOTIDE SEQUENCE</scope>
</reference>
<keyword evidence="3" id="KW-1185">Reference proteome</keyword>
<dbReference type="AlphaFoldDB" id="A0AAV5FPA9"/>
<evidence type="ECO:0000313" key="3">
    <source>
        <dbReference type="Proteomes" id="UP001054889"/>
    </source>
</evidence>
<name>A0AAV5FPA9_ELECO</name>
<comment type="caution">
    <text evidence="2">The sequence shown here is derived from an EMBL/GenBank/DDBJ whole genome shotgun (WGS) entry which is preliminary data.</text>
</comment>
<dbReference type="EMBL" id="BQKI01000088">
    <property type="protein sequence ID" value="GJN36106.1"/>
    <property type="molecule type" value="Genomic_DNA"/>
</dbReference>
<protein>
    <submittedName>
        <fullName evidence="2">Uncharacterized protein</fullName>
    </submittedName>
</protein>
<accession>A0AAV5FPA9</accession>
<feature type="compositionally biased region" description="Low complexity" evidence="1">
    <location>
        <begin position="51"/>
        <end position="65"/>
    </location>
</feature>